<sequence>MASRNQLLKKAAPLYSASATTLLPVLPTRHSLATPLPALPSTRLASDIFSQLLPYTPVACCVLVQANLGIAISDPYLSRVDFTRVSRYGAGAAVSAARVLRSAQVGGVVFARQNVEREGWASQAALARVVRRHLDFGLPFCFWKQQRPTHELLTDPHSDMLECVQAIGTSSTPALPLADALAALLLQEALDVNVGAWKNTFG</sequence>
<proteinExistence type="predicted"/>
<dbReference type="AlphaFoldDB" id="A0A7S4C2E7"/>
<gene>
    <name evidence="1" type="ORF">PCAR00345_LOCUS37581</name>
</gene>
<accession>A0A7S4C2E7</accession>
<name>A0A7S4C2E7_CHRCT</name>
<dbReference type="EMBL" id="HBIZ01060193">
    <property type="protein sequence ID" value="CAE0784873.1"/>
    <property type="molecule type" value="Transcribed_RNA"/>
</dbReference>
<evidence type="ECO:0000313" key="1">
    <source>
        <dbReference type="EMBL" id="CAE0784873.1"/>
    </source>
</evidence>
<protein>
    <submittedName>
        <fullName evidence="1">Uncharacterized protein</fullName>
    </submittedName>
</protein>
<organism evidence="1">
    <name type="scientific">Chrysotila carterae</name>
    <name type="common">Marine alga</name>
    <name type="synonym">Syracosphaera carterae</name>
    <dbReference type="NCBI Taxonomy" id="13221"/>
    <lineage>
        <taxon>Eukaryota</taxon>
        <taxon>Haptista</taxon>
        <taxon>Haptophyta</taxon>
        <taxon>Prymnesiophyceae</taxon>
        <taxon>Isochrysidales</taxon>
        <taxon>Isochrysidaceae</taxon>
        <taxon>Chrysotila</taxon>
    </lineage>
</organism>
<reference evidence="1" key="1">
    <citation type="submission" date="2021-01" db="EMBL/GenBank/DDBJ databases">
        <authorList>
            <person name="Corre E."/>
            <person name="Pelletier E."/>
            <person name="Niang G."/>
            <person name="Scheremetjew M."/>
            <person name="Finn R."/>
            <person name="Kale V."/>
            <person name="Holt S."/>
            <person name="Cochrane G."/>
            <person name="Meng A."/>
            <person name="Brown T."/>
            <person name="Cohen L."/>
        </authorList>
    </citation>
    <scope>NUCLEOTIDE SEQUENCE</scope>
    <source>
        <strain evidence="1">CCMP645</strain>
    </source>
</reference>